<proteinExistence type="predicted"/>
<comment type="caution">
    <text evidence="1">The sequence shown here is derived from an EMBL/GenBank/DDBJ whole genome shotgun (WGS) entry which is preliminary data.</text>
</comment>
<sequence length="80" mass="9462">WLKIIRLSPVAWQHINLIGKYEFYYDKECLNLHKVIQNLIANKKIDLLARGEVRIRGKIGLFKFQTAYNPCCAWAISCFY</sequence>
<feature type="non-terminal residue" evidence="1">
    <location>
        <position position="1"/>
    </location>
</feature>
<accession>A0A0W0SXV9</accession>
<gene>
    <name evidence="1" type="ORF">Ldro_0859</name>
</gene>
<evidence type="ECO:0000313" key="1">
    <source>
        <dbReference type="EMBL" id="KTC88192.1"/>
    </source>
</evidence>
<dbReference type="RefSeq" id="WP_238583962.1">
    <property type="nucleotide sequence ID" value="NZ_LNXY01000019.1"/>
</dbReference>
<reference evidence="1 2" key="1">
    <citation type="submission" date="2015-11" db="EMBL/GenBank/DDBJ databases">
        <title>Genomic analysis of 38 Legionella species identifies large and diverse effector repertoires.</title>
        <authorList>
            <person name="Burstein D."/>
            <person name="Amaro F."/>
            <person name="Zusman T."/>
            <person name="Lifshitz Z."/>
            <person name="Cohen O."/>
            <person name="Gilbert J.A."/>
            <person name="Pupko T."/>
            <person name="Shuman H.A."/>
            <person name="Segal G."/>
        </authorList>
    </citation>
    <scope>NUCLEOTIDE SEQUENCE [LARGE SCALE GENOMIC DNA]</scope>
    <source>
        <strain evidence="1 2">ATCC 700990</strain>
    </source>
</reference>
<organism evidence="1 2">
    <name type="scientific">Legionella drozanskii LLAP-1</name>
    <dbReference type="NCBI Taxonomy" id="1212489"/>
    <lineage>
        <taxon>Bacteria</taxon>
        <taxon>Pseudomonadati</taxon>
        <taxon>Pseudomonadota</taxon>
        <taxon>Gammaproteobacteria</taxon>
        <taxon>Legionellales</taxon>
        <taxon>Legionellaceae</taxon>
        <taxon>Legionella</taxon>
    </lineage>
</organism>
<protein>
    <recommendedName>
        <fullName evidence="3">Transposase</fullName>
    </recommendedName>
</protein>
<name>A0A0W0SXV9_9GAMM</name>
<evidence type="ECO:0000313" key="2">
    <source>
        <dbReference type="Proteomes" id="UP000054736"/>
    </source>
</evidence>
<dbReference type="Proteomes" id="UP000054736">
    <property type="component" value="Unassembled WGS sequence"/>
</dbReference>
<evidence type="ECO:0008006" key="3">
    <source>
        <dbReference type="Google" id="ProtNLM"/>
    </source>
</evidence>
<dbReference type="EMBL" id="LNXY01000019">
    <property type="protein sequence ID" value="KTC88192.1"/>
    <property type="molecule type" value="Genomic_DNA"/>
</dbReference>
<dbReference type="PATRIC" id="fig|1212489.4.peg.898"/>
<dbReference type="AlphaFoldDB" id="A0A0W0SXV9"/>
<keyword evidence="2" id="KW-1185">Reference proteome</keyword>